<keyword evidence="2" id="KW-1185">Reference proteome</keyword>
<protein>
    <submittedName>
        <fullName evidence="1">Uncharacterized protein</fullName>
    </submittedName>
</protein>
<accession>A0ABY6D546</accession>
<dbReference type="RefSeq" id="WP_263052942.1">
    <property type="nucleotide sequence ID" value="NZ_CP106735.1"/>
</dbReference>
<reference evidence="1" key="1">
    <citation type="submission" date="2022-10" db="EMBL/GenBank/DDBJ databases">
        <title>Comparative genomics and taxonomic characterization of three novel marine species of genus Reichenbachiella exhibiting antioxidant and polysaccharide degradation activities.</title>
        <authorList>
            <person name="Muhammad N."/>
            <person name="Lee Y.-J."/>
            <person name="Ko J."/>
            <person name="Kim S.-G."/>
        </authorList>
    </citation>
    <scope>NUCLEOTIDE SEQUENCE</scope>
    <source>
        <strain evidence="1">Wsw4-B4</strain>
    </source>
</reference>
<gene>
    <name evidence="1" type="ORF">N7E81_08930</name>
</gene>
<proteinExistence type="predicted"/>
<name>A0ABY6D546_9BACT</name>
<dbReference type="Proteomes" id="UP001062165">
    <property type="component" value="Chromosome"/>
</dbReference>
<sequence length="114" mass="12799">MQKGSIVGNVVAKNDINKTVLGYFEVSGVNSLRTFFSFSDLDDQFSLPYFRYVCNGQPLVKTTEDSIAIYMNLNTSLQIMDVNLESDPQATMGTDYCMDCSSYGSLIKPDYWTD</sequence>
<evidence type="ECO:0000313" key="2">
    <source>
        <dbReference type="Proteomes" id="UP001062165"/>
    </source>
</evidence>
<organism evidence="1 2">
    <name type="scientific">Reichenbachiella carrageenanivorans</name>
    <dbReference type="NCBI Taxonomy" id="2979869"/>
    <lineage>
        <taxon>Bacteria</taxon>
        <taxon>Pseudomonadati</taxon>
        <taxon>Bacteroidota</taxon>
        <taxon>Cytophagia</taxon>
        <taxon>Cytophagales</taxon>
        <taxon>Reichenbachiellaceae</taxon>
        <taxon>Reichenbachiella</taxon>
    </lineage>
</organism>
<dbReference type="EMBL" id="CP106735">
    <property type="protein sequence ID" value="UXX81218.1"/>
    <property type="molecule type" value="Genomic_DNA"/>
</dbReference>
<evidence type="ECO:0000313" key="1">
    <source>
        <dbReference type="EMBL" id="UXX81218.1"/>
    </source>
</evidence>